<evidence type="ECO:0000259" key="3">
    <source>
        <dbReference type="Pfam" id="PF00483"/>
    </source>
</evidence>
<dbReference type="InterPro" id="IPR054790">
    <property type="entry name" value="MurU"/>
</dbReference>
<dbReference type="InterPro" id="IPR050065">
    <property type="entry name" value="GlmU-like"/>
</dbReference>
<keyword evidence="1" id="KW-0808">Transferase</keyword>
<evidence type="ECO:0000256" key="2">
    <source>
        <dbReference type="ARBA" id="ARBA00022695"/>
    </source>
</evidence>
<sequence length="215" mass="24117">MIAMILAAGRGKRMRPITDKKPKALIKVNGVSLLERNIKKLVEFGVKKIVINLYWLGEKIVDEIGSGSKYGIQICYSPEYDQILETGGGIKRALPLLGREPFWVLNGDIYSDIKLSKPVLDPDSLGHLILVPNPSYKKTGDFELFSGKICKSDEPNYTFSGMGFYRHQLFEKHSSEKFSLAPLLYEAAEKGRLSGSIYKGVWSDIGTPERLKDFI</sequence>
<dbReference type="Pfam" id="PF00483">
    <property type="entry name" value="NTP_transferase"/>
    <property type="match status" value="1"/>
</dbReference>
<dbReference type="InterPro" id="IPR029044">
    <property type="entry name" value="Nucleotide-diphossugar_trans"/>
</dbReference>
<dbReference type="SUPFAM" id="SSF53448">
    <property type="entry name" value="Nucleotide-diphospho-sugar transferases"/>
    <property type="match status" value="1"/>
</dbReference>
<dbReference type="Gene3D" id="3.90.550.10">
    <property type="entry name" value="Spore Coat Polysaccharide Biosynthesis Protein SpsA, Chain A"/>
    <property type="match status" value="1"/>
</dbReference>
<accession>A0A381P8M1</accession>
<feature type="domain" description="Nucleotidyl transferase" evidence="3">
    <location>
        <begin position="3"/>
        <end position="117"/>
    </location>
</feature>
<name>A0A381P8M1_9ZZZZ</name>
<evidence type="ECO:0000256" key="1">
    <source>
        <dbReference type="ARBA" id="ARBA00022679"/>
    </source>
</evidence>
<dbReference type="InterPro" id="IPR005835">
    <property type="entry name" value="NTP_transferase_dom"/>
</dbReference>
<dbReference type="CDD" id="cd06422">
    <property type="entry name" value="NTP_transferase_like_1"/>
    <property type="match status" value="1"/>
</dbReference>
<dbReference type="EMBL" id="UINC01000899">
    <property type="protein sequence ID" value="SUZ62964.1"/>
    <property type="molecule type" value="Genomic_DNA"/>
</dbReference>
<proteinExistence type="predicted"/>
<protein>
    <recommendedName>
        <fullName evidence="3">Nucleotidyl transferase domain-containing protein</fullName>
    </recommendedName>
</protein>
<evidence type="ECO:0000313" key="4">
    <source>
        <dbReference type="EMBL" id="SUZ62964.1"/>
    </source>
</evidence>
<dbReference type="NCBIfam" id="NF045761">
    <property type="entry name" value="NAMPUrTaseMurU"/>
    <property type="match status" value="1"/>
</dbReference>
<gene>
    <name evidence="4" type="ORF">METZ01_LOCUS15818</name>
</gene>
<dbReference type="GO" id="GO:0016779">
    <property type="term" value="F:nucleotidyltransferase activity"/>
    <property type="evidence" value="ECO:0007669"/>
    <property type="project" value="UniProtKB-KW"/>
</dbReference>
<keyword evidence="2" id="KW-0548">Nucleotidyltransferase</keyword>
<organism evidence="4">
    <name type="scientific">marine metagenome</name>
    <dbReference type="NCBI Taxonomy" id="408172"/>
    <lineage>
        <taxon>unclassified sequences</taxon>
        <taxon>metagenomes</taxon>
        <taxon>ecological metagenomes</taxon>
    </lineage>
</organism>
<dbReference type="AlphaFoldDB" id="A0A381P8M1"/>
<dbReference type="PANTHER" id="PTHR43584:SF8">
    <property type="entry name" value="N-ACETYLMURAMATE ALPHA-1-PHOSPHATE URIDYLYLTRANSFERASE"/>
    <property type="match status" value="1"/>
</dbReference>
<reference evidence="4" key="1">
    <citation type="submission" date="2018-05" db="EMBL/GenBank/DDBJ databases">
        <authorList>
            <person name="Lanie J.A."/>
            <person name="Ng W.-L."/>
            <person name="Kazmierczak K.M."/>
            <person name="Andrzejewski T.M."/>
            <person name="Davidsen T.M."/>
            <person name="Wayne K.J."/>
            <person name="Tettelin H."/>
            <person name="Glass J.I."/>
            <person name="Rusch D."/>
            <person name="Podicherti R."/>
            <person name="Tsui H.-C.T."/>
            <person name="Winkler M.E."/>
        </authorList>
    </citation>
    <scope>NUCLEOTIDE SEQUENCE</scope>
</reference>
<dbReference type="PANTHER" id="PTHR43584">
    <property type="entry name" value="NUCLEOTIDYL TRANSFERASE"/>
    <property type="match status" value="1"/>
</dbReference>